<accession>A0A327M1D5</accession>
<evidence type="ECO:0000313" key="1">
    <source>
        <dbReference type="EMBL" id="RAI56095.1"/>
    </source>
</evidence>
<gene>
    <name evidence="1" type="ORF">DOO78_22920</name>
</gene>
<sequence length="261" mass="28132">MARGNGQAATLGAEAAPAAAGEVVLAVGLGRGFGGKSTGLAELVWRARNGGREVIVADGDPRSRTLAGIFPEAMQPPTEELPDVKAWLTGVLNRMVKERRSAVLDLGGGDRVLQEYGRDLRLVEFCARRGIEPLALYFLGPEDEDLRHVLSIWEAGYFRPKRTLLVLNEGVIREGRTVAGAFERTLADPGFERMVREGAAPVLMTRLACMDLVRRRGLGLYAAAAGDGEAPLDPVEQFMVEDWLADLEGKRAKAGAAAWLP</sequence>
<organism evidence="1 2">
    <name type="scientific">Roseicella frigidaeris</name>
    <dbReference type="NCBI Taxonomy" id="2230885"/>
    <lineage>
        <taxon>Bacteria</taxon>
        <taxon>Pseudomonadati</taxon>
        <taxon>Pseudomonadota</taxon>
        <taxon>Alphaproteobacteria</taxon>
        <taxon>Acetobacterales</taxon>
        <taxon>Roseomonadaceae</taxon>
        <taxon>Roseicella</taxon>
    </lineage>
</organism>
<evidence type="ECO:0000313" key="2">
    <source>
        <dbReference type="Proteomes" id="UP000249065"/>
    </source>
</evidence>
<dbReference type="OrthoDB" id="8446074at2"/>
<dbReference type="AlphaFoldDB" id="A0A327M1D5"/>
<protein>
    <submittedName>
        <fullName evidence="1">Uncharacterized protein</fullName>
    </submittedName>
</protein>
<keyword evidence="2" id="KW-1185">Reference proteome</keyword>
<comment type="caution">
    <text evidence="1">The sequence shown here is derived from an EMBL/GenBank/DDBJ whole genome shotgun (WGS) entry which is preliminary data.</text>
</comment>
<reference evidence="2" key="1">
    <citation type="submission" date="2018-06" db="EMBL/GenBank/DDBJ databases">
        <authorList>
            <person name="Khan S.A."/>
        </authorList>
    </citation>
    <scope>NUCLEOTIDE SEQUENCE [LARGE SCALE GENOMIC DNA]</scope>
    <source>
        <strain evidence="2">DB-1506</strain>
    </source>
</reference>
<dbReference type="Proteomes" id="UP000249065">
    <property type="component" value="Unassembled WGS sequence"/>
</dbReference>
<name>A0A327M1D5_9PROT</name>
<dbReference type="RefSeq" id="WP_111472218.1">
    <property type="nucleotide sequence ID" value="NZ_QLIX01000027.1"/>
</dbReference>
<dbReference type="EMBL" id="QLIX01000027">
    <property type="protein sequence ID" value="RAI56095.1"/>
    <property type="molecule type" value="Genomic_DNA"/>
</dbReference>
<proteinExistence type="predicted"/>